<dbReference type="InterPro" id="IPR043129">
    <property type="entry name" value="ATPase_NBD"/>
</dbReference>
<reference evidence="6 7" key="1">
    <citation type="submission" date="2018-05" db="EMBL/GenBank/DDBJ databases">
        <authorList>
            <person name="Goeker M."/>
            <person name="Huntemann M."/>
            <person name="Clum A."/>
            <person name="Pillay M."/>
            <person name="Palaniappan K."/>
            <person name="Varghese N."/>
            <person name="Mikhailova N."/>
            <person name="Stamatis D."/>
            <person name="Reddy T."/>
            <person name="Daum C."/>
            <person name="Shapiro N."/>
            <person name="Ivanova N."/>
            <person name="Kyrpides N."/>
            <person name="Woyke T."/>
        </authorList>
    </citation>
    <scope>NUCLEOTIDE SEQUENCE [LARGE SCALE GENOMIC DNA]</scope>
    <source>
        <strain evidence="6 7">DSM 26524</strain>
    </source>
</reference>
<dbReference type="EMBL" id="QGGY01000002">
    <property type="protein sequence ID" value="PWJ78200.1"/>
    <property type="molecule type" value="Genomic_DNA"/>
</dbReference>
<evidence type="ECO:0000313" key="7">
    <source>
        <dbReference type="Proteomes" id="UP000245412"/>
    </source>
</evidence>
<protein>
    <submittedName>
        <fullName evidence="6">Sedoheptulokinase</fullName>
    </submittedName>
</protein>
<keyword evidence="7" id="KW-1185">Reference proteome</keyword>
<dbReference type="AlphaFoldDB" id="A0AB73T898"/>
<dbReference type="PIRSF" id="PIRSF000538">
    <property type="entry name" value="GlpK"/>
    <property type="match status" value="1"/>
</dbReference>
<name>A0AB73T898_9FIRM</name>
<evidence type="ECO:0000256" key="1">
    <source>
        <dbReference type="ARBA" id="ARBA00009156"/>
    </source>
</evidence>
<proteinExistence type="inferred from homology"/>
<dbReference type="Proteomes" id="UP000245412">
    <property type="component" value="Unassembled WGS sequence"/>
</dbReference>
<sequence>MRALGIDIGTTTVSGIVMDSESRKAEEAYTIENSSFIRSDQQWEKLQDPEIIISKVKGLLDKVLDMYKDIGVIGLTGQMHGIVYINREGTHVSPLYTWQDKRGNEKHFENKSVCEILRQQCGIQAYSGYGTVTHFYNAMTGQVPDGAESFCTVMDYLGMILTGRKRPLVHAGNAAGLGMYDVKKGSFISEVFKKMNTGMEILPEITEELEILGTYKGIPVCVAIGDNQASFLGSVDSAKDTILVNMGTGGQVSVYTEEYFSVDGIETRPFLKGSYILAGSSLCGGRAYALLERFFRQYAEALGIKDTDHYEIMEGLLRSGNVNGDRLRVDTRFAGTREKPALRGAIENIGTDNFTPAALIQGVLEGMAEELYEMYVSIENTIHIPKTKIIASGNGIRKNVFLQEIVSRRFARELYLAEQKEEAACGAAKAGLMAVEELSVLDTLGINR</sequence>
<dbReference type="GO" id="GO:0050277">
    <property type="term" value="F:sedoheptulokinase activity"/>
    <property type="evidence" value="ECO:0007669"/>
    <property type="project" value="TreeGrafter"/>
</dbReference>
<evidence type="ECO:0000259" key="4">
    <source>
        <dbReference type="Pfam" id="PF00370"/>
    </source>
</evidence>
<dbReference type="PANTHER" id="PTHR10196">
    <property type="entry name" value="SUGAR KINASE"/>
    <property type="match status" value="1"/>
</dbReference>
<feature type="domain" description="Carbohydrate kinase FGGY C-terminal" evidence="5">
    <location>
        <begin position="244"/>
        <end position="434"/>
    </location>
</feature>
<keyword evidence="3" id="KW-0418">Kinase</keyword>
<dbReference type="SUPFAM" id="SSF53067">
    <property type="entry name" value="Actin-like ATPase domain"/>
    <property type="match status" value="2"/>
</dbReference>
<evidence type="ECO:0000256" key="2">
    <source>
        <dbReference type="ARBA" id="ARBA00022679"/>
    </source>
</evidence>
<dbReference type="Pfam" id="PF00370">
    <property type="entry name" value="FGGY_N"/>
    <property type="match status" value="1"/>
</dbReference>
<accession>A0AB73T898</accession>
<dbReference type="PANTHER" id="PTHR10196:SF67">
    <property type="entry name" value="SEDOHEPTULOKINASE"/>
    <property type="match status" value="1"/>
</dbReference>
<dbReference type="InterPro" id="IPR018485">
    <property type="entry name" value="FGGY_C"/>
</dbReference>
<comment type="caution">
    <text evidence="6">The sequence shown here is derived from an EMBL/GenBank/DDBJ whole genome shotgun (WGS) entry which is preliminary data.</text>
</comment>
<keyword evidence="2" id="KW-0808">Transferase</keyword>
<dbReference type="GO" id="GO:0005829">
    <property type="term" value="C:cytosol"/>
    <property type="evidence" value="ECO:0007669"/>
    <property type="project" value="TreeGrafter"/>
</dbReference>
<dbReference type="Gene3D" id="3.30.420.40">
    <property type="match status" value="2"/>
</dbReference>
<evidence type="ECO:0000313" key="6">
    <source>
        <dbReference type="EMBL" id="PWJ78200.1"/>
    </source>
</evidence>
<dbReference type="InterPro" id="IPR000577">
    <property type="entry name" value="Carb_kinase_FGGY"/>
</dbReference>
<dbReference type="RefSeq" id="WP_109625130.1">
    <property type="nucleotide sequence ID" value="NZ_JANKBI010000005.1"/>
</dbReference>
<dbReference type="Pfam" id="PF02782">
    <property type="entry name" value="FGGY_C"/>
    <property type="match status" value="1"/>
</dbReference>
<evidence type="ECO:0000256" key="3">
    <source>
        <dbReference type="ARBA" id="ARBA00022777"/>
    </source>
</evidence>
<dbReference type="GO" id="GO:0006071">
    <property type="term" value="P:glycerol metabolic process"/>
    <property type="evidence" value="ECO:0007669"/>
    <property type="project" value="TreeGrafter"/>
</dbReference>
<gene>
    <name evidence="6" type="ORF">C7383_102336</name>
</gene>
<dbReference type="InterPro" id="IPR018484">
    <property type="entry name" value="FGGY_N"/>
</dbReference>
<comment type="similarity">
    <text evidence="1">Belongs to the FGGY kinase family.</text>
</comment>
<organism evidence="6 7">
    <name type="scientific">Murimonas intestini</name>
    <dbReference type="NCBI Taxonomy" id="1337051"/>
    <lineage>
        <taxon>Bacteria</taxon>
        <taxon>Bacillati</taxon>
        <taxon>Bacillota</taxon>
        <taxon>Clostridia</taxon>
        <taxon>Lachnospirales</taxon>
        <taxon>Lachnospiraceae</taxon>
        <taxon>Murimonas</taxon>
    </lineage>
</organism>
<dbReference type="CDD" id="cd07777">
    <property type="entry name" value="ASKHA_NBD_FGGY_SHK"/>
    <property type="match status" value="1"/>
</dbReference>
<evidence type="ECO:0000259" key="5">
    <source>
        <dbReference type="Pfam" id="PF02782"/>
    </source>
</evidence>
<feature type="domain" description="Carbohydrate kinase FGGY N-terminal" evidence="4">
    <location>
        <begin position="3"/>
        <end position="233"/>
    </location>
</feature>